<keyword evidence="5" id="KW-0539">Nucleus</keyword>
<dbReference type="SMR" id="A0A0L9VUT4"/>
<evidence type="ECO:0000256" key="2">
    <source>
        <dbReference type="ARBA" id="ARBA00023015"/>
    </source>
</evidence>
<evidence type="ECO:0000256" key="1">
    <source>
        <dbReference type="ARBA" id="ARBA00004123"/>
    </source>
</evidence>
<dbReference type="KEGG" id="var:108346831"/>
<dbReference type="OMA" id="DDGHEWR"/>
<evidence type="ECO:0000256" key="5">
    <source>
        <dbReference type="ARBA" id="ARBA00023242"/>
    </source>
</evidence>
<dbReference type="STRING" id="3914.A0A0L9VUT4"/>
<dbReference type="GO" id="GO:0043565">
    <property type="term" value="F:sequence-specific DNA binding"/>
    <property type="evidence" value="ECO:0007669"/>
    <property type="project" value="InterPro"/>
</dbReference>
<dbReference type="InterPro" id="IPR036576">
    <property type="entry name" value="WRKY_dom_sf"/>
</dbReference>
<dbReference type="Gene3D" id="2.20.25.80">
    <property type="entry name" value="WRKY domain"/>
    <property type="match status" value="1"/>
</dbReference>
<comment type="subcellular location">
    <subcellularLocation>
        <location evidence="1">Nucleus</location>
    </subcellularLocation>
</comment>
<accession>A0A0L9VUT4</accession>
<evidence type="ECO:0000313" key="7">
    <source>
        <dbReference type="EMBL" id="KOM58698.1"/>
    </source>
</evidence>
<proteinExistence type="predicted"/>
<dbReference type="OrthoDB" id="2021064at2759"/>
<evidence type="ECO:0000313" key="8">
    <source>
        <dbReference type="Proteomes" id="UP000053144"/>
    </source>
</evidence>
<reference evidence="8" key="1">
    <citation type="journal article" date="2015" name="Proc. Natl. Acad. Sci. U.S.A.">
        <title>Genome sequencing of adzuki bean (Vigna angularis) provides insight into high starch and low fat accumulation and domestication.</title>
        <authorList>
            <person name="Yang K."/>
            <person name="Tian Z."/>
            <person name="Chen C."/>
            <person name="Luo L."/>
            <person name="Zhao B."/>
            <person name="Wang Z."/>
            <person name="Yu L."/>
            <person name="Li Y."/>
            <person name="Sun Y."/>
            <person name="Li W."/>
            <person name="Chen Y."/>
            <person name="Li Y."/>
            <person name="Zhang Y."/>
            <person name="Ai D."/>
            <person name="Zhao J."/>
            <person name="Shang C."/>
            <person name="Ma Y."/>
            <person name="Wu B."/>
            <person name="Wang M."/>
            <person name="Gao L."/>
            <person name="Sun D."/>
            <person name="Zhang P."/>
            <person name="Guo F."/>
            <person name="Wang W."/>
            <person name="Li Y."/>
            <person name="Wang J."/>
            <person name="Varshney R.K."/>
            <person name="Wang J."/>
            <person name="Ling H.Q."/>
            <person name="Wan P."/>
        </authorList>
    </citation>
    <scope>NUCLEOTIDE SEQUENCE</scope>
    <source>
        <strain evidence="8">cv. Jingnong 6</strain>
    </source>
</reference>
<sequence>MDQRKVLEELLRGYESATKLRVVMNEKDESEIRTLQCLAKNVLRSFTNTLFLLNSHHHHLSHLLSPTKSQDSQESSKTFTSFNNRRGCYKRKRHTQEWEKISEAPPVDGHQWRKYGQKEILKAKYSRNYYRCTHKYDQNCQATKQVQRIQENPPLYKTTYFGQHTCNDLLSSEIILDSNDSPSDTSILISFNNSFPPTKQECPFLSSSSSSSSSINPSPSLITEEIFPSCYDYMLPPEPTFDDYSMHNNVTPPLDHWDDMPSTLCDSDIEEIKRLLLDSELIGLPNFLDHFETSVFYM</sequence>
<evidence type="ECO:0000259" key="6">
    <source>
        <dbReference type="PROSITE" id="PS50811"/>
    </source>
</evidence>
<dbReference type="EMBL" id="CM003381">
    <property type="protein sequence ID" value="KOM58698.1"/>
    <property type="molecule type" value="Genomic_DNA"/>
</dbReference>
<gene>
    <name evidence="7" type="ORF">LR48_Vigan11g173200</name>
</gene>
<dbReference type="InterPro" id="IPR003657">
    <property type="entry name" value="WRKY_dom"/>
</dbReference>
<dbReference type="SUPFAM" id="SSF118290">
    <property type="entry name" value="WRKY DNA-binding domain"/>
    <property type="match status" value="1"/>
</dbReference>
<dbReference type="PROSITE" id="PS50811">
    <property type="entry name" value="WRKY"/>
    <property type="match status" value="1"/>
</dbReference>
<keyword evidence="3" id="KW-0238">DNA-binding</keyword>
<dbReference type="SMART" id="SM00774">
    <property type="entry name" value="WRKY"/>
    <property type="match status" value="1"/>
</dbReference>
<keyword evidence="2" id="KW-0805">Transcription regulation</keyword>
<dbReference type="AlphaFoldDB" id="A0A0L9VUT4"/>
<dbReference type="GO" id="GO:0005634">
    <property type="term" value="C:nucleus"/>
    <property type="evidence" value="ECO:0007669"/>
    <property type="project" value="UniProtKB-SubCell"/>
</dbReference>
<dbReference type="InterPro" id="IPR044810">
    <property type="entry name" value="WRKY_plant"/>
</dbReference>
<evidence type="ECO:0000256" key="4">
    <source>
        <dbReference type="ARBA" id="ARBA00023163"/>
    </source>
</evidence>
<dbReference type="GO" id="GO:0003700">
    <property type="term" value="F:DNA-binding transcription factor activity"/>
    <property type="evidence" value="ECO:0007669"/>
    <property type="project" value="InterPro"/>
</dbReference>
<dbReference type="Pfam" id="PF03106">
    <property type="entry name" value="WRKY"/>
    <property type="match status" value="1"/>
</dbReference>
<keyword evidence="4" id="KW-0804">Transcription</keyword>
<dbReference type="PANTHER" id="PTHR31282">
    <property type="entry name" value="WRKY TRANSCRIPTION FACTOR 21-RELATED"/>
    <property type="match status" value="1"/>
</dbReference>
<feature type="domain" description="WRKY" evidence="6">
    <location>
        <begin position="108"/>
        <end position="164"/>
    </location>
</feature>
<evidence type="ECO:0000256" key="3">
    <source>
        <dbReference type="ARBA" id="ARBA00023125"/>
    </source>
</evidence>
<dbReference type="Proteomes" id="UP000053144">
    <property type="component" value="Chromosome 11"/>
</dbReference>
<protein>
    <recommendedName>
        <fullName evidence="6">WRKY domain-containing protein</fullName>
    </recommendedName>
</protein>
<dbReference type="Gramene" id="KOM58698">
    <property type="protein sequence ID" value="KOM58698"/>
    <property type="gene ID" value="LR48_Vigan11g173200"/>
</dbReference>
<name>A0A0L9VUT4_PHAAN</name>
<organism evidence="7 8">
    <name type="scientific">Phaseolus angularis</name>
    <name type="common">Azuki bean</name>
    <name type="synonym">Vigna angularis</name>
    <dbReference type="NCBI Taxonomy" id="3914"/>
    <lineage>
        <taxon>Eukaryota</taxon>
        <taxon>Viridiplantae</taxon>
        <taxon>Streptophyta</taxon>
        <taxon>Embryophyta</taxon>
        <taxon>Tracheophyta</taxon>
        <taxon>Spermatophyta</taxon>
        <taxon>Magnoliopsida</taxon>
        <taxon>eudicotyledons</taxon>
        <taxon>Gunneridae</taxon>
        <taxon>Pentapetalae</taxon>
        <taxon>rosids</taxon>
        <taxon>fabids</taxon>
        <taxon>Fabales</taxon>
        <taxon>Fabaceae</taxon>
        <taxon>Papilionoideae</taxon>
        <taxon>50 kb inversion clade</taxon>
        <taxon>NPAAA clade</taxon>
        <taxon>indigoferoid/millettioid clade</taxon>
        <taxon>Phaseoleae</taxon>
        <taxon>Vigna</taxon>
    </lineage>
</organism>